<reference evidence="17" key="1">
    <citation type="journal article" date="2021" name="mSystems">
        <title>Bacteria and Archaea Synergistically Convert Glycine Betaine to Biogenic Methane in the Formosa Cold Seep of the South China Sea.</title>
        <authorList>
            <person name="Li L."/>
            <person name="Zhang W."/>
            <person name="Zhang S."/>
            <person name="Song L."/>
            <person name="Sun Q."/>
            <person name="Zhang H."/>
            <person name="Xiang H."/>
            <person name="Dong X."/>
        </authorList>
    </citation>
    <scope>NUCLEOTIDE SEQUENCE</scope>
    <source>
        <strain evidence="17">ZWT</strain>
    </source>
</reference>
<evidence type="ECO:0000256" key="4">
    <source>
        <dbReference type="ARBA" id="ARBA00022475"/>
    </source>
</evidence>
<evidence type="ECO:0000313" key="18">
    <source>
        <dbReference type="Proteomes" id="UP001056429"/>
    </source>
</evidence>
<dbReference type="GO" id="GO:0005886">
    <property type="term" value="C:plasma membrane"/>
    <property type="evidence" value="ECO:0007669"/>
    <property type="project" value="UniProtKB-SubCell"/>
</dbReference>
<dbReference type="Pfam" id="PF02518">
    <property type="entry name" value="HATPase_c"/>
    <property type="match status" value="1"/>
</dbReference>
<dbReference type="CDD" id="cd00082">
    <property type="entry name" value="HisKA"/>
    <property type="match status" value="1"/>
</dbReference>
<dbReference type="RefSeq" id="WP_250858126.1">
    <property type="nucleotide sequence ID" value="NZ_JAGSOJ010000001.1"/>
</dbReference>
<evidence type="ECO:0000259" key="16">
    <source>
        <dbReference type="PROSITE" id="PS50885"/>
    </source>
</evidence>
<evidence type="ECO:0000256" key="8">
    <source>
        <dbReference type="ARBA" id="ARBA00022741"/>
    </source>
</evidence>
<dbReference type="GO" id="GO:0000155">
    <property type="term" value="F:phosphorelay sensor kinase activity"/>
    <property type="evidence" value="ECO:0007669"/>
    <property type="project" value="InterPro"/>
</dbReference>
<feature type="domain" description="HAMP" evidence="16">
    <location>
        <begin position="172"/>
        <end position="226"/>
    </location>
</feature>
<keyword evidence="5" id="KW-0597">Phosphoprotein</keyword>
<evidence type="ECO:0000256" key="6">
    <source>
        <dbReference type="ARBA" id="ARBA00022679"/>
    </source>
</evidence>
<dbReference type="EMBL" id="JAGSOJ010000001">
    <property type="protein sequence ID" value="MCM1989194.1"/>
    <property type="molecule type" value="Genomic_DNA"/>
</dbReference>
<evidence type="ECO:0000256" key="9">
    <source>
        <dbReference type="ARBA" id="ARBA00022777"/>
    </source>
</evidence>
<evidence type="ECO:0000256" key="7">
    <source>
        <dbReference type="ARBA" id="ARBA00022692"/>
    </source>
</evidence>
<keyword evidence="11 14" id="KW-1133">Transmembrane helix</keyword>
<dbReference type="Proteomes" id="UP001056429">
    <property type="component" value="Unassembled WGS sequence"/>
</dbReference>
<comment type="caution">
    <text evidence="17">The sequence shown here is derived from an EMBL/GenBank/DDBJ whole genome shotgun (WGS) entry which is preliminary data.</text>
</comment>
<dbReference type="SMART" id="SM00388">
    <property type="entry name" value="HisKA"/>
    <property type="match status" value="1"/>
</dbReference>
<name>A0A9J6NXL4_9CLOT</name>
<dbReference type="InterPro" id="IPR005467">
    <property type="entry name" value="His_kinase_dom"/>
</dbReference>
<accession>A0A9J6NXL4</accession>
<evidence type="ECO:0000256" key="13">
    <source>
        <dbReference type="ARBA" id="ARBA00023136"/>
    </source>
</evidence>
<evidence type="ECO:0000256" key="10">
    <source>
        <dbReference type="ARBA" id="ARBA00022840"/>
    </source>
</evidence>
<keyword evidence="12" id="KW-0902">Two-component regulatory system</keyword>
<keyword evidence="6" id="KW-0808">Transferase</keyword>
<keyword evidence="9 17" id="KW-0418">Kinase</keyword>
<evidence type="ECO:0000256" key="2">
    <source>
        <dbReference type="ARBA" id="ARBA00004651"/>
    </source>
</evidence>
<dbReference type="Gene3D" id="3.30.565.10">
    <property type="entry name" value="Histidine kinase-like ATPase, C-terminal domain"/>
    <property type="match status" value="1"/>
</dbReference>
<dbReference type="EC" id="2.7.13.3" evidence="3"/>
<dbReference type="GO" id="GO:0005524">
    <property type="term" value="F:ATP binding"/>
    <property type="evidence" value="ECO:0007669"/>
    <property type="project" value="UniProtKB-KW"/>
</dbReference>
<dbReference type="InterPro" id="IPR003594">
    <property type="entry name" value="HATPase_dom"/>
</dbReference>
<comment type="catalytic activity">
    <reaction evidence="1">
        <text>ATP + protein L-histidine = ADP + protein N-phospho-L-histidine.</text>
        <dbReference type="EC" id="2.7.13.3"/>
    </reaction>
</comment>
<dbReference type="SUPFAM" id="SSF47384">
    <property type="entry name" value="Homodimeric domain of signal transducing histidine kinase"/>
    <property type="match status" value="1"/>
</dbReference>
<proteinExistence type="predicted"/>
<keyword evidence="4" id="KW-1003">Cell membrane</keyword>
<evidence type="ECO:0000256" key="14">
    <source>
        <dbReference type="SAM" id="Phobius"/>
    </source>
</evidence>
<dbReference type="InterPro" id="IPR036097">
    <property type="entry name" value="HisK_dim/P_sf"/>
</dbReference>
<evidence type="ECO:0000256" key="11">
    <source>
        <dbReference type="ARBA" id="ARBA00022989"/>
    </source>
</evidence>
<evidence type="ECO:0000256" key="1">
    <source>
        <dbReference type="ARBA" id="ARBA00000085"/>
    </source>
</evidence>
<dbReference type="InterPro" id="IPR050398">
    <property type="entry name" value="HssS/ArlS-like"/>
</dbReference>
<dbReference type="InterPro" id="IPR003661">
    <property type="entry name" value="HisK_dim/P_dom"/>
</dbReference>
<evidence type="ECO:0000256" key="3">
    <source>
        <dbReference type="ARBA" id="ARBA00012438"/>
    </source>
</evidence>
<dbReference type="PROSITE" id="PS50109">
    <property type="entry name" value="HIS_KIN"/>
    <property type="match status" value="1"/>
</dbReference>
<evidence type="ECO:0000259" key="15">
    <source>
        <dbReference type="PROSITE" id="PS50109"/>
    </source>
</evidence>
<feature type="transmembrane region" description="Helical" evidence="14">
    <location>
        <begin position="147"/>
        <end position="170"/>
    </location>
</feature>
<dbReference type="Pfam" id="PF00512">
    <property type="entry name" value="HisKA"/>
    <property type="match status" value="1"/>
</dbReference>
<dbReference type="PANTHER" id="PTHR45528">
    <property type="entry name" value="SENSOR HISTIDINE KINASE CPXA"/>
    <property type="match status" value="1"/>
</dbReference>
<dbReference type="InterPro" id="IPR036890">
    <property type="entry name" value="HATPase_C_sf"/>
</dbReference>
<keyword evidence="13 14" id="KW-0472">Membrane</keyword>
<evidence type="ECO:0000313" key="17">
    <source>
        <dbReference type="EMBL" id="MCM1989194.1"/>
    </source>
</evidence>
<keyword evidence="10" id="KW-0067">ATP-binding</keyword>
<keyword evidence="18" id="KW-1185">Reference proteome</keyword>
<comment type="subcellular location">
    <subcellularLocation>
        <location evidence="2">Cell membrane</location>
        <topology evidence="2">Multi-pass membrane protein</topology>
    </subcellularLocation>
</comment>
<protein>
    <recommendedName>
        <fullName evidence="3">histidine kinase</fullName>
        <ecNumber evidence="3">2.7.13.3</ecNumber>
    </recommendedName>
</protein>
<dbReference type="PRINTS" id="PR00344">
    <property type="entry name" value="BCTRLSENSOR"/>
</dbReference>
<dbReference type="InterPro" id="IPR003660">
    <property type="entry name" value="HAMP_dom"/>
</dbReference>
<dbReference type="SUPFAM" id="SSF55874">
    <property type="entry name" value="ATPase domain of HSP90 chaperone/DNA topoisomerase II/histidine kinase"/>
    <property type="match status" value="1"/>
</dbReference>
<dbReference type="AlphaFoldDB" id="A0A9J6NXL4"/>
<feature type="domain" description="Histidine kinase" evidence="15">
    <location>
        <begin position="234"/>
        <end position="463"/>
    </location>
</feature>
<dbReference type="Gene3D" id="6.10.340.10">
    <property type="match status" value="1"/>
</dbReference>
<sequence>MSRITKKFLKYFLITISCIVLICFILSSLFLSKLYISQQYSTLSAESNTILGSYLTGYQYKNNDFKGVLVDSLTHEEIWSTQNKGMMHGMNGRSNNFFSHFDYSTLEDKGTTQHPNGTVYLYYKKPTTYGDLYVFRSKIYVDNYLKIIYLILGIIFLIGIIISIPMAILLGKKFTTPVLNLKKNAEAIASGAYSSFSLTLENTNDELEDLSYAMEHMKNQLSLKDKLQREFIANVSHDFKTPLSIIRNCNEAIYDDLLDKDGVKAYSNSSIVQVDRLNKMVSNIMHLSKLQSLEYPLNRKWVNISEFISSIEKDFTIFLNEKNISLNVLYSDEISDKKIFIDEHQLHRCMVNFLSNSAIVTPNDSYITLRIYHVNSDVILGTAHGESSSNNYIKISIEDNGPGIDDDLINLIWDRYTKNSQSGGMGLGLAINKEILTKHNFLYDVKNAVDGGAIFSFYIPNKHFK</sequence>
<organism evidence="17 18">
    <name type="scientific">Oceanirhabdus seepicola</name>
    <dbReference type="NCBI Taxonomy" id="2828781"/>
    <lineage>
        <taxon>Bacteria</taxon>
        <taxon>Bacillati</taxon>
        <taxon>Bacillota</taxon>
        <taxon>Clostridia</taxon>
        <taxon>Eubacteriales</taxon>
        <taxon>Clostridiaceae</taxon>
        <taxon>Oceanirhabdus</taxon>
    </lineage>
</organism>
<reference evidence="17" key="2">
    <citation type="submission" date="2021-04" db="EMBL/GenBank/DDBJ databases">
        <authorList>
            <person name="Dong X."/>
        </authorList>
    </citation>
    <scope>NUCLEOTIDE SEQUENCE</scope>
    <source>
        <strain evidence="17">ZWT</strain>
    </source>
</reference>
<dbReference type="InterPro" id="IPR004358">
    <property type="entry name" value="Sig_transdc_His_kin-like_C"/>
</dbReference>
<gene>
    <name evidence="17" type="ORF">KDK92_05530</name>
</gene>
<dbReference type="PROSITE" id="PS50885">
    <property type="entry name" value="HAMP"/>
    <property type="match status" value="1"/>
</dbReference>
<dbReference type="CDD" id="cd06225">
    <property type="entry name" value="HAMP"/>
    <property type="match status" value="1"/>
</dbReference>
<dbReference type="PANTHER" id="PTHR45528:SF1">
    <property type="entry name" value="SENSOR HISTIDINE KINASE CPXA"/>
    <property type="match status" value="1"/>
</dbReference>
<dbReference type="SMART" id="SM00387">
    <property type="entry name" value="HATPase_c"/>
    <property type="match status" value="1"/>
</dbReference>
<dbReference type="Gene3D" id="1.10.287.130">
    <property type="match status" value="1"/>
</dbReference>
<feature type="transmembrane region" description="Helical" evidence="14">
    <location>
        <begin position="12"/>
        <end position="36"/>
    </location>
</feature>
<keyword evidence="8" id="KW-0547">Nucleotide-binding</keyword>
<evidence type="ECO:0000256" key="12">
    <source>
        <dbReference type="ARBA" id="ARBA00023012"/>
    </source>
</evidence>
<keyword evidence="7 14" id="KW-0812">Transmembrane</keyword>
<evidence type="ECO:0000256" key="5">
    <source>
        <dbReference type="ARBA" id="ARBA00022553"/>
    </source>
</evidence>